<comment type="subcellular location">
    <subcellularLocation>
        <location evidence="2">Membrane</location>
        <topology evidence="2">Multi-pass membrane protein</topology>
    </subcellularLocation>
</comment>
<keyword evidence="5" id="KW-0479">Metal-binding</keyword>
<comment type="similarity">
    <text evidence="3">Belongs to the pseudouridine synthase RluA family.</text>
</comment>
<keyword evidence="18" id="KW-1185">Reference proteome</keyword>
<name>A0A9Q0N7S0_9DIPT</name>
<evidence type="ECO:0000313" key="17">
    <source>
        <dbReference type="EMBL" id="KAJ6645058.1"/>
    </source>
</evidence>
<feature type="transmembrane region" description="Helical" evidence="15">
    <location>
        <begin position="181"/>
        <end position="204"/>
    </location>
</feature>
<dbReference type="Gene3D" id="3.30.2350.10">
    <property type="entry name" value="Pseudouridine synthase"/>
    <property type="match status" value="1"/>
</dbReference>
<sequence>MCQSNDPLVHSKTFSNNGLQGKAMQILIIKRWLIVCCCMVVVMIFLGGVTRLTDSGLSIVEWKPVTGIIPPFNNSSWQSEFVKYQNFPEYQQRNIDMSLSEFKFIFWLEFIHRLAGRITGLLYLIPLLYFFIKGKINRSSVFVYLTILILFFVQGFIGWYMVKSGLILHPYVSHFRLGCHLIIAVIIYNLLFCQLMLGSFDILLISHGLKLSSQKFFCLLSLILIYMQILLGALVAGLDGGLVYNSFPLMGNNFIPKEVTFDSLNIQSFNDPVFVQFIHRIGAYMVSISIILLGNSLVKLAHPKLKRVACAILLVLGLQILSGIIVVLYSVPISIALLHQIFAIILLSCISWCYFLLDVNIELPTRLDRYLKIFYPSLTQGIIERSLRLRKIRVNSCKIEASFRVKAGDKIFIDSSLNLAVSTGKLLNDYLIYQDDYFIAIDKPAGLAVQSGSKIRLSIDDALQYLNSLGTEFKLVHRLDKDTSGILLIAKNYLSSIKMMRAFQEKIIQKTYLAVGLGKLQKNEGEISGMIGKKRGRGYEIVENDEEGGKFAITYYKLLKVLRTSADNNSNISLLEFTPLTGRMHQLRFHAKMLNCPILGDVKYGTAESITLSKKMLLHAQKIMLPKQIFGKEIIIETKLPSYFNLNSI</sequence>
<evidence type="ECO:0000256" key="2">
    <source>
        <dbReference type="ARBA" id="ARBA00004141"/>
    </source>
</evidence>
<keyword evidence="6 15" id="KW-1133">Transmembrane helix</keyword>
<dbReference type="Gene3D" id="3.10.290.10">
    <property type="entry name" value="RNA-binding S4 domain"/>
    <property type="match status" value="1"/>
</dbReference>
<dbReference type="GO" id="GO:0009982">
    <property type="term" value="F:pseudouridine synthase activity"/>
    <property type="evidence" value="ECO:0007669"/>
    <property type="project" value="InterPro"/>
</dbReference>
<protein>
    <submittedName>
        <fullName evidence="17">Heme A synthase</fullName>
    </submittedName>
</protein>
<dbReference type="PROSITE" id="PS50889">
    <property type="entry name" value="S4"/>
    <property type="match status" value="1"/>
</dbReference>
<dbReference type="EMBL" id="WJQU01000001">
    <property type="protein sequence ID" value="KAJ6645058.1"/>
    <property type="molecule type" value="Genomic_DNA"/>
</dbReference>
<feature type="transmembrane region" description="Helical" evidence="15">
    <location>
        <begin position="141"/>
        <end position="161"/>
    </location>
</feature>
<dbReference type="InterPro" id="IPR003780">
    <property type="entry name" value="COX15/CtaA_fam"/>
</dbReference>
<dbReference type="CDD" id="cd02869">
    <property type="entry name" value="PseudoU_synth_RluA_like"/>
    <property type="match status" value="1"/>
</dbReference>
<dbReference type="Pfam" id="PF02628">
    <property type="entry name" value="COX15-CtaA"/>
    <property type="match status" value="1"/>
</dbReference>
<dbReference type="GO" id="GO:0006784">
    <property type="term" value="P:heme A biosynthetic process"/>
    <property type="evidence" value="ECO:0007669"/>
    <property type="project" value="InterPro"/>
</dbReference>
<dbReference type="HAMAP" id="MF_01665">
    <property type="entry name" value="HemeA_synth_type2"/>
    <property type="match status" value="1"/>
</dbReference>
<dbReference type="InterPro" id="IPR006224">
    <property type="entry name" value="PsdUridine_synth_RluA-like_CS"/>
</dbReference>
<evidence type="ECO:0000256" key="10">
    <source>
        <dbReference type="ARBA" id="ARBA00023136"/>
    </source>
</evidence>
<evidence type="ECO:0000259" key="16">
    <source>
        <dbReference type="SMART" id="SM00363"/>
    </source>
</evidence>
<evidence type="ECO:0000313" key="18">
    <source>
        <dbReference type="Proteomes" id="UP001151699"/>
    </source>
</evidence>
<comment type="catalytic activity">
    <reaction evidence="13">
        <text>Fe(II)-heme o + 2 A + H2O = Fe(II)-heme a + 2 AH2</text>
        <dbReference type="Rhea" id="RHEA:63388"/>
        <dbReference type="ChEBI" id="CHEBI:13193"/>
        <dbReference type="ChEBI" id="CHEBI:15377"/>
        <dbReference type="ChEBI" id="CHEBI:17499"/>
        <dbReference type="ChEBI" id="CHEBI:60530"/>
        <dbReference type="ChEBI" id="CHEBI:61715"/>
        <dbReference type="EC" id="1.17.99.9"/>
    </reaction>
    <physiologicalReaction direction="left-to-right" evidence="13">
        <dbReference type="Rhea" id="RHEA:63389"/>
    </physiologicalReaction>
</comment>
<keyword evidence="8" id="KW-0408">Iron</keyword>
<dbReference type="GO" id="GO:0003723">
    <property type="term" value="F:RNA binding"/>
    <property type="evidence" value="ECO:0007669"/>
    <property type="project" value="UniProtKB-KW"/>
</dbReference>
<dbReference type="SUPFAM" id="SSF55174">
    <property type="entry name" value="Alpha-L RNA-binding motif"/>
    <property type="match status" value="1"/>
</dbReference>
<proteinExistence type="inferred from homology"/>
<comment type="cofactor">
    <cofactor evidence="1">
        <name>heme b</name>
        <dbReference type="ChEBI" id="CHEBI:60344"/>
    </cofactor>
</comment>
<keyword evidence="4 15" id="KW-0812">Transmembrane</keyword>
<dbReference type="GO" id="GO:0120547">
    <property type="term" value="F:heme A synthase activity"/>
    <property type="evidence" value="ECO:0007669"/>
    <property type="project" value="UniProtKB-EC"/>
</dbReference>
<feature type="transmembrane region" description="Helical" evidence="15">
    <location>
        <begin position="114"/>
        <end position="132"/>
    </location>
</feature>
<evidence type="ECO:0000256" key="3">
    <source>
        <dbReference type="ARBA" id="ARBA00010876"/>
    </source>
</evidence>
<evidence type="ECO:0000256" key="6">
    <source>
        <dbReference type="ARBA" id="ARBA00022989"/>
    </source>
</evidence>
<organism evidence="17 18">
    <name type="scientific">Pseudolycoriella hygida</name>
    <dbReference type="NCBI Taxonomy" id="35572"/>
    <lineage>
        <taxon>Eukaryota</taxon>
        <taxon>Metazoa</taxon>
        <taxon>Ecdysozoa</taxon>
        <taxon>Arthropoda</taxon>
        <taxon>Hexapoda</taxon>
        <taxon>Insecta</taxon>
        <taxon>Pterygota</taxon>
        <taxon>Neoptera</taxon>
        <taxon>Endopterygota</taxon>
        <taxon>Diptera</taxon>
        <taxon>Nematocera</taxon>
        <taxon>Sciaroidea</taxon>
        <taxon>Sciaridae</taxon>
        <taxon>Pseudolycoriella</taxon>
    </lineage>
</organism>
<dbReference type="InterPro" id="IPR036986">
    <property type="entry name" value="S4_RNA-bd_sf"/>
</dbReference>
<accession>A0A9Q0N7S0</accession>
<keyword evidence="14" id="KW-0694">RNA-binding</keyword>
<keyword evidence="9" id="KW-0350">Heme biosynthesis</keyword>
<dbReference type="OrthoDB" id="418349at2759"/>
<comment type="caution">
    <text evidence="17">The sequence shown here is derived from an EMBL/GenBank/DDBJ whole genome shotgun (WGS) entry which is preliminary data.</text>
</comment>
<feature type="transmembrane region" description="Helical" evidence="15">
    <location>
        <begin position="32"/>
        <end position="52"/>
    </location>
</feature>
<evidence type="ECO:0000256" key="12">
    <source>
        <dbReference type="ARBA" id="ARBA00044501"/>
    </source>
</evidence>
<dbReference type="InterPro" id="IPR020103">
    <property type="entry name" value="PsdUridine_synth_cat_dom_sf"/>
</dbReference>
<dbReference type="PANTHER" id="PTHR23289">
    <property type="entry name" value="CYTOCHROME C OXIDASE ASSEMBLY PROTEIN COX15"/>
    <property type="match status" value="1"/>
</dbReference>
<dbReference type="InterPro" id="IPR023754">
    <property type="entry name" value="HemeA_Synthase_type2"/>
</dbReference>
<evidence type="ECO:0000256" key="1">
    <source>
        <dbReference type="ARBA" id="ARBA00001970"/>
    </source>
</evidence>
<reference evidence="17" key="1">
    <citation type="submission" date="2022-07" db="EMBL/GenBank/DDBJ databases">
        <authorList>
            <person name="Trinca V."/>
            <person name="Uliana J.V.C."/>
            <person name="Torres T.T."/>
            <person name="Ward R.J."/>
            <person name="Monesi N."/>
        </authorList>
    </citation>
    <scope>NUCLEOTIDE SEQUENCE</scope>
    <source>
        <strain evidence="17">HSMRA1968</strain>
        <tissue evidence="17">Whole embryos</tissue>
    </source>
</reference>
<evidence type="ECO:0000256" key="8">
    <source>
        <dbReference type="ARBA" id="ARBA00023004"/>
    </source>
</evidence>
<dbReference type="AlphaFoldDB" id="A0A9Q0N7S0"/>
<dbReference type="GO" id="GO:0005743">
    <property type="term" value="C:mitochondrial inner membrane"/>
    <property type="evidence" value="ECO:0007669"/>
    <property type="project" value="TreeGrafter"/>
</dbReference>
<feature type="domain" description="RNA-binding S4" evidence="16">
    <location>
        <begin position="365"/>
        <end position="425"/>
    </location>
</feature>
<evidence type="ECO:0000256" key="15">
    <source>
        <dbReference type="SAM" id="Phobius"/>
    </source>
</evidence>
<feature type="transmembrane region" description="Helical" evidence="15">
    <location>
        <begin position="277"/>
        <end position="298"/>
    </location>
</feature>
<keyword evidence="11" id="KW-0413">Isomerase</keyword>
<keyword evidence="7" id="KW-0560">Oxidoreductase</keyword>
<evidence type="ECO:0000256" key="9">
    <source>
        <dbReference type="ARBA" id="ARBA00023133"/>
    </source>
</evidence>
<dbReference type="Proteomes" id="UP001151699">
    <property type="component" value="Chromosome A"/>
</dbReference>
<dbReference type="Pfam" id="PF00849">
    <property type="entry name" value="PseudoU_synth_2"/>
    <property type="match status" value="1"/>
</dbReference>
<evidence type="ECO:0000256" key="13">
    <source>
        <dbReference type="ARBA" id="ARBA00048044"/>
    </source>
</evidence>
<feature type="transmembrane region" description="Helical" evidence="15">
    <location>
        <begin position="216"/>
        <end position="238"/>
    </location>
</feature>
<dbReference type="GO" id="GO:0016653">
    <property type="term" value="F:oxidoreductase activity, acting on NAD(P)H, heme protein as acceptor"/>
    <property type="evidence" value="ECO:0007669"/>
    <property type="project" value="TreeGrafter"/>
</dbReference>
<dbReference type="PANTHER" id="PTHR23289:SF2">
    <property type="entry name" value="CYTOCHROME C OXIDASE ASSEMBLY PROTEIN COX15 HOMOLOG"/>
    <property type="match status" value="1"/>
</dbReference>
<feature type="non-terminal residue" evidence="17">
    <location>
        <position position="649"/>
    </location>
</feature>
<gene>
    <name evidence="17" type="primary">ctaA</name>
    <name evidence="17" type="ORF">Bhyg_00259</name>
</gene>
<keyword evidence="10 15" id="KW-0472">Membrane</keyword>
<dbReference type="InterPro" id="IPR006145">
    <property type="entry name" value="PsdUridine_synth_RsuA/RluA"/>
</dbReference>
<dbReference type="CDD" id="cd00165">
    <property type="entry name" value="S4"/>
    <property type="match status" value="1"/>
</dbReference>
<evidence type="ECO:0000256" key="7">
    <source>
        <dbReference type="ARBA" id="ARBA00023002"/>
    </source>
</evidence>
<feature type="transmembrane region" description="Helical" evidence="15">
    <location>
        <begin position="310"/>
        <end position="331"/>
    </location>
</feature>
<evidence type="ECO:0000256" key="11">
    <source>
        <dbReference type="ARBA" id="ARBA00023235"/>
    </source>
</evidence>
<dbReference type="SUPFAM" id="SSF55120">
    <property type="entry name" value="Pseudouridine synthase"/>
    <property type="match status" value="1"/>
</dbReference>
<dbReference type="SMART" id="SM00363">
    <property type="entry name" value="S4"/>
    <property type="match status" value="1"/>
</dbReference>
<comment type="pathway">
    <text evidence="12">Porphyrin-containing compound metabolism; heme A biosynthesis; heme A from heme O: step 1/1.</text>
</comment>
<feature type="transmembrane region" description="Helical" evidence="15">
    <location>
        <begin position="337"/>
        <end position="357"/>
    </location>
</feature>
<evidence type="ECO:0000256" key="14">
    <source>
        <dbReference type="PROSITE-ProRule" id="PRU00182"/>
    </source>
</evidence>
<dbReference type="InterPro" id="IPR002942">
    <property type="entry name" value="S4_RNA-bd"/>
</dbReference>
<evidence type="ECO:0000256" key="5">
    <source>
        <dbReference type="ARBA" id="ARBA00022723"/>
    </source>
</evidence>
<evidence type="ECO:0000256" key="4">
    <source>
        <dbReference type="ARBA" id="ARBA00022692"/>
    </source>
</evidence>
<dbReference type="PROSITE" id="PS01129">
    <property type="entry name" value="PSI_RLU"/>
    <property type="match status" value="1"/>
</dbReference>
<dbReference type="GO" id="GO:0046872">
    <property type="term" value="F:metal ion binding"/>
    <property type="evidence" value="ECO:0007669"/>
    <property type="project" value="UniProtKB-KW"/>
</dbReference>
<dbReference type="GO" id="GO:0001522">
    <property type="term" value="P:pseudouridine synthesis"/>
    <property type="evidence" value="ECO:0007669"/>
    <property type="project" value="InterPro"/>
</dbReference>